<evidence type="ECO:0000313" key="2">
    <source>
        <dbReference type="EMBL" id="EPS41231.1"/>
    </source>
</evidence>
<dbReference type="AlphaFoldDB" id="S8AJA3"/>
<feature type="compositionally biased region" description="Basic and acidic residues" evidence="1">
    <location>
        <begin position="225"/>
        <end position="243"/>
    </location>
</feature>
<dbReference type="OMA" id="PPVWGRK"/>
<dbReference type="OrthoDB" id="5395645at2759"/>
<name>S8AJA3_DACHA</name>
<feature type="compositionally biased region" description="Basic and acidic residues" evidence="1">
    <location>
        <begin position="145"/>
        <end position="163"/>
    </location>
</feature>
<feature type="compositionally biased region" description="Polar residues" evidence="1">
    <location>
        <begin position="318"/>
        <end position="329"/>
    </location>
</feature>
<feature type="compositionally biased region" description="Basic and acidic residues" evidence="1">
    <location>
        <begin position="274"/>
        <end position="283"/>
    </location>
</feature>
<evidence type="ECO:0000256" key="1">
    <source>
        <dbReference type="SAM" id="MobiDB-lite"/>
    </source>
</evidence>
<dbReference type="Proteomes" id="UP000015100">
    <property type="component" value="Unassembled WGS sequence"/>
</dbReference>
<sequence>MCTDFDVIYACGHKAHPARVEGPEAADIYRGCSSTAPTARCTKHCKQYAETKKVCPPSKRLVVTQIFEIVCYDEGCKPLPNTYDDDGCILMKNNIEESTVGGWKYVNGLTEKEKADMYRASAKISQPPVWGRKGPHIKKPRKVKTKQEREREKSEKERAKEVDTATPPVISTVEEPKKRGRKKKAAAEFKEAEQVATAEPTKGRKRKLGQEDNSTSQKAASVKKQKMEPKTKKAEAKKGKTEPKPQVLKNKTNIKNTKKGGGEKSQSKGKKRKLAGDKEEAAPQHKTPMGRKPKAAVVIPEGEEPEKPTAKKRKTRETTGQAKKTRTVANLDTPAVIEVIDAD</sequence>
<dbReference type="HOGENOM" id="CLU_069648_0_0_1"/>
<gene>
    <name evidence="2" type="ORF">H072_4879</name>
</gene>
<comment type="caution">
    <text evidence="2">The sequence shown here is derived from an EMBL/GenBank/DDBJ whole genome shotgun (WGS) entry which is preliminary data.</text>
</comment>
<feature type="compositionally biased region" description="Basic residues" evidence="1">
    <location>
        <begin position="133"/>
        <end position="144"/>
    </location>
</feature>
<evidence type="ECO:0000313" key="3">
    <source>
        <dbReference type="Proteomes" id="UP000015100"/>
    </source>
</evidence>
<feature type="region of interest" description="Disordered" evidence="1">
    <location>
        <begin position="126"/>
        <end position="329"/>
    </location>
</feature>
<reference evidence="2 3" key="1">
    <citation type="journal article" date="2013" name="PLoS Genet.">
        <title>Genomic mechanisms accounting for the adaptation to parasitism in nematode-trapping fungi.</title>
        <authorList>
            <person name="Meerupati T."/>
            <person name="Andersson K.M."/>
            <person name="Friman E."/>
            <person name="Kumar D."/>
            <person name="Tunlid A."/>
            <person name="Ahren D."/>
        </authorList>
    </citation>
    <scope>NUCLEOTIDE SEQUENCE [LARGE SCALE GENOMIC DNA]</scope>
    <source>
        <strain evidence="2 3">CBS 200.50</strain>
    </source>
</reference>
<accession>S8AJA3</accession>
<proteinExistence type="predicted"/>
<protein>
    <submittedName>
        <fullName evidence="2">Uncharacterized protein</fullName>
    </submittedName>
</protein>
<dbReference type="EMBL" id="AQGS01000254">
    <property type="protein sequence ID" value="EPS41231.1"/>
    <property type="molecule type" value="Genomic_DNA"/>
</dbReference>
<reference evidence="3" key="2">
    <citation type="submission" date="2013-04" db="EMBL/GenBank/DDBJ databases">
        <title>Genomic mechanisms accounting for the adaptation to parasitism in nematode-trapping fungi.</title>
        <authorList>
            <person name="Ahren D.G."/>
        </authorList>
    </citation>
    <scope>NUCLEOTIDE SEQUENCE [LARGE SCALE GENOMIC DNA]</scope>
    <source>
        <strain evidence="3">CBS 200.50</strain>
    </source>
</reference>
<organism evidence="2 3">
    <name type="scientific">Dactylellina haptotyla (strain CBS 200.50)</name>
    <name type="common">Nematode-trapping fungus</name>
    <name type="synonym">Monacrosporium haptotylum</name>
    <dbReference type="NCBI Taxonomy" id="1284197"/>
    <lineage>
        <taxon>Eukaryota</taxon>
        <taxon>Fungi</taxon>
        <taxon>Dikarya</taxon>
        <taxon>Ascomycota</taxon>
        <taxon>Pezizomycotina</taxon>
        <taxon>Orbiliomycetes</taxon>
        <taxon>Orbiliales</taxon>
        <taxon>Orbiliaceae</taxon>
        <taxon>Dactylellina</taxon>
    </lineage>
</organism>
<keyword evidence="3" id="KW-1185">Reference proteome</keyword>